<feature type="non-terminal residue" evidence="7">
    <location>
        <position position="324"/>
    </location>
</feature>
<keyword evidence="8" id="KW-1185">Reference proteome</keyword>
<protein>
    <recommendedName>
        <fullName evidence="6">G-protein coupled receptors family 1 profile domain-containing protein</fullName>
    </recommendedName>
</protein>
<feature type="transmembrane region" description="Helical" evidence="5">
    <location>
        <begin position="285"/>
        <end position="309"/>
    </location>
</feature>
<evidence type="ECO:0000313" key="7">
    <source>
        <dbReference type="EMBL" id="CAL1543381.1"/>
    </source>
</evidence>
<feature type="transmembrane region" description="Helical" evidence="5">
    <location>
        <begin position="20"/>
        <end position="46"/>
    </location>
</feature>
<dbReference type="Pfam" id="PF00001">
    <property type="entry name" value="7tm_1"/>
    <property type="match status" value="1"/>
</dbReference>
<keyword evidence="2 5" id="KW-0812">Transmembrane</keyword>
<evidence type="ECO:0000256" key="2">
    <source>
        <dbReference type="ARBA" id="ARBA00022692"/>
    </source>
</evidence>
<keyword evidence="4 5" id="KW-0472">Membrane</keyword>
<dbReference type="GO" id="GO:0016020">
    <property type="term" value="C:membrane"/>
    <property type="evidence" value="ECO:0007669"/>
    <property type="project" value="UniProtKB-SubCell"/>
</dbReference>
<sequence>MSCEHSVDFVSDAARKVIEVAVYVILCSAVSYFGMAANVINMAVFLKDGVNTSVNISLFLLSLSDFCSLLTLAWFSLCMNPLLLDTNALPLDNVQYLTGAWPRGSFANTTSWITTYITADRCFCIAMPMKVKDIITPRKTTVIIIGIYMVMIISLVPEFSSAYLAWTFVTGKNVTFLSLEFRENRKSVEGVSFFLTTVLGIVSFVCLITFTTILVVKLHQQMNWRADANPNTHQLKMVSKRERKIVKMVILIATILIVCYTPALALSAYTFFDVNFSVTGCYVNLFFATWSFGFLFEAVNSSVNIFLYYNMSSKYKARLNAVVC</sequence>
<dbReference type="PANTHER" id="PTHR46641:SF2">
    <property type="entry name" value="FMRFAMIDE RECEPTOR"/>
    <property type="match status" value="1"/>
</dbReference>
<organism evidence="7 8">
    <name type="scientific">Lymnaea stagnalis</name>
    <name type="common">Great pond snail</name>
    <name type="synonym">Helix stagnalis</name>
    <dbReference type="NCBI Taxonomy" id="6523"/>
    <lineage>
        <taxon>Eukaryota</taxon>
        <taxon>Metazoa</taxon>
        <taxon>Spiralia</taxon>
        <taxon>Lophotrochozoa</taxon>
        <taxon>Mollusca</taxon>
        <taxon>Gastropoda</taxon>
        <taxon>Heterobranchia</taxon>
        <taxon>Euthyneura</taxon>
        <taxon>Panpulmonata</taxon>
        <taxon>Hygrophila</taxon>
        <taxon>Lymnaeoidea</taxon>
        <taxon>Lymnaeidae</taxon>
        <taxon>Lymnaea</taxon>
    </lineage>
</organism>
<gene>
    <name evidence="7" type="ORF">GSLYS_00016915001</name>
</gene>
<reference evidence="7 8" key="1">
    <citation type="submission" date="2024-04" db="EMBL/GenBank/DDBJ databases">
        <authorList>
            <consortium name="Genoscope - CEA"/>
            <person name="William W."/>
        </authorList>
    </citation>
    <scope>NUCLEOTIDE SEQUENCE [LARGE SCALE GENOMIC DNA]</scope>
</reference>
<dbReference type="SUPFAM" id="SSF81321">
    <property type="entry name" value="Family A G protein-coupled receptor-like"/>
    <property type="match status" value="1"/>
</dbReference>
<evidence type="ECO:0000256" key="5">
    <source>
        <dbReference type="SAM" id="Phobius"/>
    </source>
</evidence>
<evidence type="ECO:0000256" key="4">
    <source>
        <dbReference type="ARBA" id="ARBA00023136"/>
    </source>
</evidence>
<dbReference type="InterPro" id="IPR000276">
    <property type="entry name" value="GPCR_Rhodpsn"/>
</dbReference>
<evidence type="ECO:0000259" key="6">
    <source>
        <dbReference type="PROSITE" id="PS50262"/>
    </source>
</evidence>
<evidence type="ECO:0000256" key="1">
    <source>
        <dbReference type="ARBA" id="ARBA00004370"/>
    </source>
</evidence>
<feature type="transmembrane region" description="Helical" evidence="5">
    <location>
        <begin position="58"/>
        <end position="77"/>
    </location>
</feature>
<dbReference type="EMBL" id="CAXITT010000544">
    <property type="protein sequence ID" value="CAL1543381.1"/>
    <property type="molecule type" value="Genomic_DNA"/>
</dbReference>
<feature type="transmembrane region" description="Helical" evidence="5">
    <location>
        <begin position="141"/>
        <end position="166"/>
    </location>
</feature>
<evidence type="ECO:0000313" key="8">
    <source>
        <dbReference type="Proteomes" id="UP001497497"/>
    </source>
</evidence>
<dbReference type="InterPro" id="IPR017452">
    <property type="entry name" value="GPCR_Rhodpsn_7TM"/>
</dbReference>
<dbReference type="Proteomes" id="UP001497497">
    <property type="component" value="Unassembled WGS sequence"/>
</dbReference>
<dbReference type="PRINTS" id="PR00237">
    <property type="entry name" value="GPCRRHODOPSN"/>
</dbReference>
<proteinExistence type="predicted"/>
<dbReference type="PANTHER" id="PTHR46641">
    <property type="entry name" value="FMRFAMIDE RECEPTOR-RELATED"/>
    <property type="match status" value="1"/>
</dbReference>
<feature type="transmembrane region" description="Helical" evidence="5">
    <location>
        <begin position="191"/>
        <end position="216"/>
    </location>
</feature>
<keyword evidence="3 5" id="KW-1133">Transmembrane helix</keyword>
<comment type="caution">
    <text evidence="7">The sequence shown here is derived from an EMBL/GenBank/DDBJ whole genome shotgun (WGS) entry which is preliminary data.</text>
</comment>
<dbReference type="Gene3D" id="1.20.1070.10">
    <property type="entry name" value="Rhodopsin 7-helix transmembrane proteins"/>
    <property type="match status" value="1"/>
</dbReference>
<comment type="subcellular location">
    <subcellularLocation>
        <location evidence="1">Membrane</location>
    </subcellularLocation>
</comment>
<dbReference type="AlphaFoldDB" id="A0AAV2I995"/>
<evidence type="ECO:0000256" key="3">
    <source>
        <dbReference type="ARBA" id="ARBA00022989"/>
    </source>
</evidence>
<accession>A0AAV2I995</accession>
<feature type="transmembrane region" description="Helical" evidence="5">
    <location>
        <begin position="245"/>
        <end position="265"/>
    </location>
</feature>
<dbReference type="InterPro" id="IPR052954">
    <property type="entry name" value="GPCR-Ligand_Int"/>
</dbReference>
<feature type="domain" description="G-protein coupled receptors family 1 profile" evidence="6">
    <location>
        <begin position="37"/>
        <end position="308"/>
    </location>
</feature>
<dbReference type="GO" id="GO:0004930">
    <property type="term" value="F:G protein-coupled receptor activity"/>
    <property type="evidence" value="ECO:0007669"/>
    <property type="project" value="InterPro"/>
</dbReference>
<name>A0AAV2I995_LYMST</name>
<dbReference type="PROSITE" id="PS50262">
    <property type="entry name" value="G_PROTEIN_RECEP_F1_2"/>
    <property type="match status" value="1"/>
</dbReference>